<keyword evidence="5" id="KW-1185">Reference proteome</keyword>
<dbReference type="Pfam" id="PF08386">
    <property type="entry name" value="Abhydrolase_4"/>
    <property type="match status" value="1"/>
</dbReference>
<dbReference type="GO" id="GO:0016787">
    <property type="term" value="F:hydrolase activity"/>
    <property type="evidence" value="ECO:0007669"/>
    <property type="project" value="UniProtKB-KW"/>
</dbReference>
<organism evidence="4 5">
    <name type="scientific">Nocardia jiangsuensis</name>
    <dbReference type="NCBI Taxonomy" id="1691563"/>
    <lineage>
        <taxon>Bacteria</taxon>
        <taxon>Bacillati</taxon>
        <taxon>Actinomycetota</taxon>
        <taxon>Actinomycetes</taxon>
        <taxon>Mycobacteriales</taxon>
        <taxon>Nocardiaceae</taxon>
        <taxon>Nocardia</taxon>
    </lineage>
</organism>
<feature type="chain" id="PRO_5045770158" evidence="2">
    <location>
        <begin position="19"/>
        <end position="521"/>
    </location>
</feature>
<dbReference type="InterPro" id="IPR013595">
    <property type="entry name" value="Pept_S33_TAP-like_C"/>
</dbReference>
<evidence type="ECO:0000256" key="1">
    <source>
        <dbReference type="SAM" id="MobiDB-lite"/>
    </source>
</evidence>
<dbReference type="Gene3D" id="3.40.50.1820">
    <property type="entry name" value="alpha/beta hydrolase"/>
    <property type="match status" value="1"/>
</dbReference>
<keyword evidence="2" id="KW-0732">Signal</keyword>
<dbReference type="InterPro" id="IPR029058">
    <property type="entry name" value="AB_hydrolase_fold"/>
</dbReference>
<feature type="domain" description="Peptidase S33 tripeptidyl aminopeptidase-like C-terminal" evidence="3">
    <location>
        <begin position="417"/>
        <end position="519"/>
    </location>
</feature>
<evidence type="ECO:0000259" key="3">
    <source>
        <dbReference type="Pfam" id="PF08386"/>
    </source>
</evidence>
<dbReference type="EMBL" id="JBHSAX010000007">
    <property type="protein sequence ID" value="MFC3962126.1"/>
    <property type="molecule type" value="Genomic_DNA"/>
</dbReference>
<feature type="signal peptide" evidence="2">
    <location>
        <begin position="1"/>
        <end position="18"/>
    </location>
</feature>
<dbReference type="RefSeq" id="WP_378611862.1">
    <property type="nucleotide sequence ID" value="NZ_JBHSAX010000007.1"/>
</dbReference>
<keyword evidence="4" id="KW-0378">Hydrolase</keyword>
<comment type="caution">
    <text evidence="4">The sequence shown here is derived from an EMBL/GenBank/DDBJ whole genome shotgun (WGS) entry which is preliminary data.</text>
</comment>
<dbReference type="SUPFAM" id="SSF53474">
    <property type="entry name" value="alpha/beta-Hydrolases"/>
    <property type="match status" value="1"/>
</dbReference>
<dbReference type="PROSITE" id="PS51257">
    <property type="entry name" value="PROKAR_LIPOPROTEIN"/>
    <property type="match status" value="1"/>
</dbReference>
<reference evidence="5" key="1">
    <citation type="journal article" date="2019" name="Int. J. Syst. Evol. Microbiol.">
        <title>The Global Catalogue of Microorganisms (GCM) 10K type strain sequencing project: providing services to taxonomists for standard genome sequencing and annotation.</title>
        <authorList>
            <consortium name="The Broad Institute Genomics Platform"/>
            <consortium name="The Broad Institute Genome Sequencing Center for Infectious Disease"/>
            <person name="Wu L."/>
            <person name="Ma J."/>
        </authorList>
    </citation>
    <scope>NUCLEOTIDE SEQUENCE [LARGE SCALE GENOMIC DNA]</scope>
    <source>
        <strain evidence="5">CGMCC 4.7330</strain>
    </source>
</reference>
<protein>
    <submittedName>
        <fullName evidence="4">Alpha/beta hydrolase</fullName>
    </submittedName>
</protein>
<sequence length="521" mass="52965">MRWTRAAVLATSLTFVLAGCGAGPSDRPGVAVEHPVAPGGGAGTSEAPPAPPRAGVPTTDLAWSDCTRGTFDQLGLGAPPNGVLLECAEYSTPIDTAGTVIGNFRNGAVRARLPQTPADAAPLVLTSGADRASSATLAALTAGPPNGILATRPIVAVDRRGIGTSQPVDCLPAEVRQGFADNAQFTRIGDAAAQAEALVGFSQDGTIACRDFLQPYENTFDVGHAADDIEQLRKEWQVDHIDLLGTGNGAEVAISYARKFGDHLSRLVLDSPTSLGADATTVAEQRVQGAEAALTAFAQRCVALGCALGPDPRAAITDLVNRAAAGRLGDLSANAVTTALTGFLGSPRADQADRVPELADALAAAGRGNRGPLLALVQRQSAAIANDGEFVNRCADIEQPPTPSRAVELAGDWAGKYPVFGRSAALALLTCAAWPVGTPPAAIADFALPVLVLDGAADPVAGGVGQAAVTGALAGAGARTAVLRWQGWGHPVSARSGCGQRAVVEYLNEARLPQDGSVCPA</sequence>
<feature type="region of interest" description="Disordered" evidence="1">
    <location>
        <begin position="27"/>
        <end position="56"/>
    </location>
</feature>
<accession>A0ABV8DQA2</accession>
<proteinExistence type="predicted"/>
<gene>
    <name evidence="4" type="ORF">ACFO0B_09000</name>
</gene>
<name>A0ABV8DQA2_9NOCA</name>
<evidence type="ECO:0000256" key="2">
    <source>
        <dbReference type="SAM" id="SignalP"/>
    </source>
</evidence>
<evidence type="ECO:0000313" key="4">
    <source>
        <dbReference type="EMBL" id="MFC3962126.1"/>
    </source>
</evidence>
<dbReference type="Proteomes" id="UP001595696">
    <property type="component" value="Unassembled WGS sequence"/>
</dbReference>
<evidence type="ECO:0000313" key="5">
    <source>
        <dbReference type="Proteomes" id="UP001595696"/>
    </source>
</evidence>